<dbReference type="Pfam" id="PF00108">
    <property type="entry name" value="Thiolase_N"/>
    <property type="match status" value="1"/>
</dbReference>
<keyword evidence="11" id="KW-1185">Reference proteome</keyword>
<dbReference type="InterPro" id="IPR016039">
    <property type="entry name" value="Thiolase-like"/>
</dbReference>
<evidence type="ECO:0000256" key="1">
    <source>
        <dbReference type="ARBA" id="ARBA00010982"/>
    </source>
</evidence>
<feature type="domain" description="Thiolase N-terminal" evidence="8">
    <location>
        <begin position="4"/>
        <end position="260"/>
    </location>
</feature>
<protein>
    <submittedName>
        <fullName evidence="10">Acetyl-CoA acetyltransferase</fullName>
    </submittedName>
</protein>
<evidence type="ECO:0000256" key="3">
    <source>
        <dbReference type="ARBA" id="ARBA00022752"/>
    </source>
</evidence>
<organism evidence="10 11">
    <name type="scientific">Novosphingobium resinovorum</name>
    <dbReference type="NCBI Taxonomy" id="158500"/>
    <lineage>
        <taxon>Bacteria</taxon>
        <taxon>Pseudomonadati</taxon>
        <taxon>Pseudomonadota</taxon>
        <taxon>Alphaproteobacteria</taxon>
        <taxon>Sphingomonadales</taxon>
        <taxon>Sphingomonadaceae</taxon>
        <taxon>Novosphingobium</taxon>
    </lineage>
</organism>
<dbReference type="AlphaFoldDB" id="A0A1D8A0P9"/>
<name>A0A1D8A0P9_9SPHN</name>
<feature type="active site" description="Proton acceptor" evidence="6">
    <location>
        <position position="378"/>
    </location>
</feature>
<dbReference type="Gene3D" id="3.40.47.10">
    <property type="match status" value="2"/>
</dbReference>
<evidence type="ECO:0000256" key="5">
    <source>
        <dbReference type="ARBA" id="ARBA00037924"/>
    </source>
</evidence>
<evidence type="ECO:0000313" key="10">
    <source>
        <dbReference type="EMBL" id="AOR75688.1"/>
    </source>
</evidence>
<keyword evidence="3" id="KW-0583">PHB biosynthesis</keyword>
<dbReference type="PROSITE" id="PS00098">
    <property type="entry name" value="THIOLASE_1"/>
    <property type="match status" value="1"/>
</dbReference>
<dbReference type="NCBIfam" id="NF006552">
    <property type="entry name" value="PRK09051.1"/>
    <property type="match status" value="1"/>
</dbReference>
<dbReference type="RefSeq" id="WP_069707580.1">
    <property type="nucleotide sequence ID" value="NZ_CP017075.1"/>
</dbReference>
<dbReference type="NCBIfam" id="TIGR01930">
    <property type="entry name" value="AcCoA-C-Actrans"/>
    <property type="match status" value="1"/>
</dbReference>
<evidence type="ECO:0000313" key="11">
    <source>
        <dbReference type="Proteomes" id="UP000094626"/>
    </source>
</evidence>
<dbReference type="EMBL" id="CP017075">
    <property type="protein sequence ID" value="AOR75688.1"/>
    <property type="molecule type" value="Genomic_DNA"/>
</dbReference>
<dbReference type="InterPro" id="IPR002155">
    <property type="entry name" value="Thiolase"/>
</dbReference>
<reference evidence="11" key="1">
    <citation type="journal article" date="2017" name="J. Biotechnol.">
        <title>Complete genome sequence of Novosphingobium resinovorum SA1, a versatile xenobiotic-degrading bacterium capable of utilizing sulfanilic acid.</title>
        <authorList>
            <person name="Hegedus B."/>
            <person name="Kos P.B."/>
            <person name="Balint B."/>
            <person name="Maroti G."/>
            <person name="Gan H.M."/>
            <person name="Perei K."/>
            <person name="Rakhely G."/>
        </authorList>
    </citation>
    <scope>NUCLEOTIDE SEQUENCE [LARGE SCALE GENOMIC DNA]</scope>
    <source>
        <strain evidence="11">SA1</strain>
    </source>
</reference>
<dbReference type="PROSITE" id="PS00099">
    <property type="entry name" value="THIOLASE_3"/>
    <property type="match status" value="1"/>
</dbReference>
<dbReference type="PIRSF" id="PIRSF000429">
    <property type="entry name" value="Ac-CoA_Ac_transf"/>
    <property type="match status" value="1"/>
</dbReference>
<sequence length="397" mass="41050">MEEIYIVSGVRTAVGDFGGSLKSFMPSDLGGLVATEALARAGIEADAVEHVVIGQVMPTSARDQMLARVIGINAGIPLATPALTLNRLCGSGVQAIVSAAQMMKLGEASVTLAGGAEVMSNIPYHDHGVRWGRKMGANTQEDALTLGLSDAIGGYHMGITAENVAERHCVSREDMDALAATSHARAAHAIAEGRFKDQILPVEVKTRKGVTVFDTDEHVKADTTVEVLGKMRPAFKKDGTVTAGNASGINDGAAAVVLATGAEVEKRGLKPLARIVAWGHAGVEPEYMGEGPIKAVPIALKRAGLNLDQMDVIESNEAFAAQAAAVAKVLGFDPAKVNPNGSGVSIGHPVGATGTMLTIKAMYELKRIGGKYGLVTMCIGGGQGIALVIENVIENVG</sequence>
<comment type="pathway">
    <text evidence="5">Metabolic intermediate biosynthesis; (R)-mevalonate biosynthesis; (R)-mevalonate from acetyl-CoA: step 1/3.</text>
</comment>
<evidence type="ECO:0000256" key="7">
    <source>
        <dbReference type="RuleBase" id="RU003557"/>
    </source>
</evidence>
<keyword evidence="4 7" id="KW-0012">Acyltransferase</keyword>
<dbReference type="PANTHER" id="PTHR18919">
    <property type="entry name" value="ACETYL-COA C-ACYLTRANSFERASE"/>
    <property type="match status" value="1"/>
</dbReference>
<evidence type="ECO:0000256" key="2">
    <source>
        <dbReference type="ARBA" id="ARBA00022679"/>
    </source>
</evidence>
<feature type="active site" description="Acyl-thioester intermediate" evidence="6">
    <location>
        <position position="89"/>
    </location>
</feature>
<dbReference type="KEGG" id="nre:BES08_02155"/>
<dbReference type="CDD" id="cd00751">
    <property type="entry name" value="thiolase"/>
    <property type="match status" value="1"/>
</dbReference>
<dbReference type="Proteomes" id="UP000094626">
    <property type="component" value="Chromosome"/>
</dbReference>
<feature type="domain" description="Thiolase C-terminal" evidence="9">
    <location>
        <begin position="269"/>
        <end position="390"/>
    </location>
</feature>
<evidence type="ECO:0000256" key="6">
    <source>
        <dbReference type="PIRSR" id="PIRSR000429-1"/>
    </source>
</evidence>
<evidence type="ECO:0000256" key="4">
    <source>
        <dbReference type="ARBA" id="ARBA00023315"/>
    </source>
</evidence>
<dbReference type="InterPro" id="IPR020615">
    <property type="entry name" value="Thiolase_acyl_enz_int_AS"/>
</dbReference>
<evidence type="ECO:0000259" key="9">
    <source>
        <dbReference type="Pfam" id="PF02803"/>
    </source>
</evidence>
<dbReference type="InterPro" id="IPR020616">
    <property type="entry name" value="Thiolase_N"/>
</dbReference>
<proteinExistence type="inferred from homology"/>
<evidence type="ECO:0000259" key="8">
    <source>
        <dbReference type="Pfam" id="PF00108"/>
    </source>
</evidence>
<dbReference type="GO" id="GO:0044281">
    <property type="term" value="P:small molecule metabolic process"/>
    <property type="evidence" value="ECO:0007669"/>
    <property type="project" value="UniProtKB-ARBA"/>
</dbReference>
<gene>
    <name evidence="10" type="ORF">BES08_02155</name>
</gene>
<comment type="similarity">
    <text evidence="1 7">Belongs to the thiolase-like superfamily. Thiolase family.</text>
</comment>
<dbReference type="InterPro" id="IPR020617">
    <property type="entry name" value="Thiolase_C"/>
</dbReference>
<keyword evidence="2 7" id="KW-0808">Transferase</keyword>
<dbReference type="InterPro" id="IPR020610">
    <property type="entry name" value="Thiolase_AS"/>
</dbReference>
<dbReference type="OrthoDB" id="7181944at2"/>
<dbReference type="GO" id="GO:0042619">
    <property type="term" value="P:poly-hydroxybutyrate biosynthetic process"/>
    <property type="evidence" value="ECO:0007669"/>
    <property type="project" value="UniProtKB-KW"/>
</dbReference>
<dbReference type="PANTHER" id="PTHR18919:SF107">
    <property type="entry name" value="ACETYL-COA ACETYLTRANSFERASE, CYTOSOLIC"/>
    <property type="match status" value="1"/>
</dbReference>
<dbReference type="FunFam" id="3.40.47.10:FF:000010">
    <property type="entry name" value="Acetyl-CoA acetyltransferase (Thiolase)"/>
    <property type="match status" value="1"/>
</dbReference>
<accession>A0A1D8A0P9</accession>
<dbReference type="SUPFAM" id="SSF53901">
    <property type="entry name" value="Thiolase-like"/>
    <property type="match status" value="2"/>
</dbReference>
<dbReference type="GO" id="GO:0003988">
    <property type="term" value="F:acetyl-CoA C-acyltransferase activity"/>
    <property type="evidence" value="ECO:0007669"/>
    <property type="project" value="UniProtKB-ARBA"/>
</dbReference>
<feature type="active site" description="Proton acceptor" evidence="6">
    <location>
        <position position="348"/>
    </location>
</feature>
<dbReference type="Pfam" id="PF02803">
    <property type="entry name" value="Thiolase_C"/>
    <property type="match status" value="1"/>
</dbReference>